<dbReference type="PANTHER" id="PTHR10110:SF86">
    <property type="entry name" value="SODIUM_HYDROGEN EXCHANGER 7"/>
    <property type="match status" value="1"/>
</dbReference>
<evidence type="ECO:0000256" key="5">
    <source>
        <dbReference type="ARBA" id="ARBA00022989"/>
    </source>
</evidence>
<evidence type="ECO:0000256" key="7">
    <source>
        <dbReference type="ARBA" id="ARBA00023065"/>
    </source>
</evidence>
<dbReference type="Pfam" id="PF00999">
    <property type="entry name" value="Na_H_Exchanger"/>
    <property type="match status" value="1"/>
</dbReference>
<keyword evidence="6 10" id="KW-0915">Sodium</keyword>
<evidence type="ECO:0000256" key="1">
    <source>
        <dbReference type="ARBA" id="ARBA00004651"/>
    </source>
</evidence>
<feature type="transmembrane region" description="Helical" evidence="10">
    <location>
        <begin position="157"/>
        <end position="177"/>
    </location>
</feature>
<evidence type="ECO:0000313" key="12">
    <source>
        <dbReference type="EMBL" id="MCT2581914.1"/>
    </source>
</evidence>
<evidence type="ECO:0000256" key="9">
    <source>
        <dbReference type="ARBA" id="ARBA00023201"/>
    </source>
</evidence>
<dbReference type="NCBIfam" id="TIGR00831">
    <property type="entry name" value="a_cpa1"/>
    <property type="match status" value="1"/>
</dbReference>
<keyword evidence="3 10" id="KW-1003">Cell membrane</keyword>
<comment type="caution">
    <text evidence="12">The sequence shown here is derived from an EMBL/GenBank/DDBJ whole genome shotgun (WGS) entry which is preliminary data.</text>
</comment>
<gene>
    <name evidence="12" type="ORF">JT362_02110</name>
</gene>
<protein>
    <submittedName>
        <fullName evidence="12">Na+/H+ antiporter</fullName>
    </submittedName>
</protein>
<evidence type="ECO:0000256" key="3">
    <source>
        <dbReference type="ARBA" id="ARBA00022475"/>
    </source>
</evidence>
<dbReference type="PANTHER" id="PTHR10110">
    <property type="entry name" value="SODIUM/HYDROGEN EXCHANGER"/>
    <property type="match status" value="1"/>
</dbReference>
<dbReference type="Proteomes" id="UP001156441">
    <property type="component" value="Unassembled WGS sequence"/>
</dbReference>
<feature type="transmembrane region" description="Helical" evidence="10">
    <location>
        <begin position="56"/>
        <end position="78"/>
    </location>
</feature>
<evidence type="ECO:0000256" key="6">
    <source>
        <dbReference type="ARBA" id="ARBA00023053"/>
    </source>
</evidence>
<feature type="transmembrane region" description="Helical" evidence="10">
    <location>
        <begin position="90"/>
        <end position="123"/>
    </location>
</feature>
<dbReference type="EMBL" id="JAFFZE010000004">
    <property type="protein sequence ID" value="MCT2581914.1"/>
    <property type="molecule type" value="Genomic_DNA"/>
</dbReference>
<accession>A0ABT2J2T8</accession>
<evidence type="ECO:0000313" key="13">
    <source>
        <dbReference type="Proteomes" id="UP001156441"/>
    </source>
</evidence>
<evidence type="ECO:0000256" key="10">
    <source>
        <dbReference type="RuleBase" id="RU366002"/>
    </source>
</evidence>
<feature type="transmembrane region" description="Helical" evidence="10">
    <location>
        <begin position="184"/>
        <end position="205"/>
    </location>
</feature>
<keyword evidence="7 10" id="KW-0406">Ion transport</keyword>
<dbReference type="InterPro" id="IPR004705">
    <property type="entry name" value="Cation/H_exchanger_CPA1_bac"/>
</dbReference>
<comment type="similarity">
    <text evidence="10">Belongs to the monovalent cation:proton antiporter 1 (CPA1) transporter (TC 2.A.36) family.</text>
</comment>
<feature type="domain" description="Cation/H+ exchanger transmembrane" evidence="11">
    <location>
        <begin position="15"/>
        <end position="405"/>
    </location>
</feature>
<dbReference type="InterPro" id="IPR006153">
    <property type="entry name" value="Cation/H_exchanger_TM"/>
</dbReference>
<dbReference type="RefSeq" id="WP_260189270.1">
    <property type="nucleotide sequence ID" value="NZ_JAFFZE010000004.1"/>
</dbReference>
<feature type="transmembrane region" description="Helical" evidence="10">
    <location>
        <begin position="270"/>
        <end position="291"/>
    </location>
</feature>
<feature type="transmembrane region" description="Helical" evidence="10">
    <location>
        <begin position="225"/>
        <end position="249"/>
    </location>
</feature>
<comment type="function">
    <text evidence="10">Na(+)/H(+) antiporter that extrudes sodium in exchange for external protons.</text>
</comment>
<comment type="caution">
    <text evidence="10">Lacks conserved residue(s) required for the propagation of feature annotation.</text>
</comment>
<dbReference type="Gene3D" id="6.10.140.1330">
    <property type="match status" value="1"/>
</dbReference>
<feature type="transmembrane region" description="Helical" evidence="10">
    <location>
        <begin position="303"/>
        <end position="329"/>
    </location>
</feature>
<dbReference type="InterPro" id="IPR018422">
    <property type="entry name" value="Cation/H_exchanger_CPA1"/>
</dbReference>
<reference evidence="12 13" key="1">
    <citation type="submission" date="2021-02" db="EMBL/GenBank/DDBJ databases">
        <title>Actinophytocola xerophila sp. nov., isolated from soil of cotton cropping field.</title>
        <authorList>
            <person name="Huang R."/>
            <person name="Chen X."/>
            <person name="Ge X."/>
            <person name="Liu W."/>
        </authorList>
    </citation>
    <scope>NUCLEOTIDE SEQUENCE [LARGE SCALE GENOMIC DNA]</scope>
    <source>
        <strain evidence="12 13">S1-96</strain>
    </source>
</reference>
<keyword evidence="8 10" id="KW-0472">Membrane</keyword>
<keyword evidence="10" id="KW-0050">Antiport</keyword>
<comment type="subcellular location">
    <subcellularLocation>
        <location evidence="1 10">Cell membrane</location>
        <topology evidence="1 10">Multi-pass membrane protein</topology>
    </subcellularLocation>
</comment>
<evidence type="ECO:0000259" key="11">
    <source>
        <dbReference type="Pfam" id="PF00999"/>
    </source>
</evidence>
<evidence type="ECO:0000256" key="8">
    <source>
        <dbReference type="ARBA" id="ARBA00023136"/>
    </source>
</evidence>
<evidence type="ECO:0000256" key="2">
    <source>
        <dbReference type="ARBA" id="ARBA00022448"/>
    </source>
</evidence>
<proteinExistence type="inferred from homology"/>
<feature type="transmembrane region" description="Helical" evidence="10">
    <location>
        <begin position="380"/>
        <end position="404"/>
    </location>
</feature>
<sequence length="537" mass="57035">MIETLALVLGGLVVVMATHALANRTGLPSSVLLVLAGIAYGYLPLPGANLALDPHVVLYLLIPPLLYAAALQSSLLELRKNARTVVGLSVFLVAVTALAVGVGLSAVVTAIPLAVAIAIGAAVAPPDPVAALSIGRRAGLPPRLITIVEGEGLLNDATALTILQVAVAASVSHTFSLGGATGEFLFVAAGGLAVGAVMALIVAQLRRWTTDTLIDNALSLGTPFATFLIAEQLHVSGVLAVVVAGLWLSHRNPYLQSGGARLQNRAVWRFVEFLLEGYVFVLIGQQLPAVVRGLSEYSPGTVVVAAAVTVGVVLLVRPLWLLVSAHLPARMHARLGGDPKPGNPSLSGRELLALSWAGTRGVITLAAAFSLPADTPARDLLLFCAYVVVMMTLIGQGLTFAPLLRRLRLPGTSAARALVRNQARTAALRAALVRLDDLVENDPDLGRAAMPLRRAAELRLERYEERVTLLSELEDDELPVDNDYRRGLRLRREMITAEREELLSWRESGQLPDADLRILERELDHQESILPPGEPGH</sequence>
<evidence type="ECO:0000256" key="4">
    <source>
        <dbReference type="ARBA" id="ARBA00022692"/>
    </source>
</evidence>
<keyword evidence="9 10" id="KW-0739">Sodium transport</keyword>
<keyword evidence="2 10" id="KW-0813">Transport</keyword>
<organism evidence="12 13">
    <name type="scientific">Actinophytocola gossypii</name>
    <dbReference type="NCBI Taxonomy" id="2812003"/>
    <lineage>
        <taxon>Bacteria</taxon>
        <taxon>Bacillati</taxon>
        <taxon>Actinomycetota</taxon>
        <taxon>Actinomycetes</taxon>
        <taxon>Pseudonocardiales</taxon>
        <taxon>Pseudonocardiaceae</taxon>
    </lineage>
</organism>
<keyword evidence="5 10" id="KW-1133">Transmembrane helix</keyword>
<name>A0ABT2J2T8_9PSEU</name>
<keyword evidence="13" id="KW-1185">Reference proteome</keyword>
<keyword evidence="4 10" id="KW-0812">Transmembrane</keyword>